<accession>A0A507CPF8</accession>
<evidence type="ECO:0000313" key="3">
    <source>
        <dbReference type="Proteomes" id="UP000320333"/>
    </source>
</evidence>
<dbReference type="Proteomes" id="UP000320333">
    <property type="component" value="Unassembled WGS sequence"/>
</dbReference>
<organism evidence="2 3">
    <name type="scientific">Chytriomyces confervae</name>
    <dbReference type="NCBI Taxonomy" id="246404"/>
    <lineage>
        <taxon>Eukaryota</taxon>
        <taxon>Fungi</taxon>
        <taxon>Fungi incertae sedis</taxon>
        <taxon>Chytridiomycota</taxon>
        <taxon>Chytridiomycota incertae sedis</taxon>
        <taxon>Chytridiomycetes</taxon>
        <taxon>Chytridiales</taxon>
        <taxon>Chytriomycetaceae</taxon>
        <taxon>Chytriomyces</taxon>
    </lineage>
</organism>
<name>A0A507CPF8_9FUNG</name>
<gene>
    <name evidence="2" type="ORF">CcCBS67573_g10596</name>
</gene>
<dbReference type="AlphaFoldDB" id="A0A507CPF8"/>
<dbReference type="OrthoDB" id="2146359at2759"/>
<dbReference type="EMBL" id="QEAP01001768">
    <property type="protein sequence ID" value="TPX41022.1"/>
    <property type="molecule type" value="Genomic_DNA"/>
</dbReference>
<evidence type="ECO:0000256" key="1">
    <source>
        <dbReference type="SAM" id="MobiDB-lite"/>
    </source>
</evidence>
<sequence length="348" mass="38691">MALKASALVGDAGGSEDMPLFVVVPKKTSPSEHVSNADLKRDLAAMPLELKRMIQEDQEVVSISRASISLLDSVCRELCVVPCSVKIPQLPEFRSTGTHQNFTWHSSKEDSEDNRKAYMAYVTEVFGGLEDLETIDGNKVLLEAPDWRLRGHADILISSSHGAGTAVYECHLLFELKKDTNESSKLVQAQLELLCADYKSSFPVLAVLTDLNDYWQLIWMENQGNETFMRVSHPLTASLAIGVIQWYLKAVQNMLGQQSRILEPKFYPDGSSGLDGGNRRDDSNSRGKASPNEFKFLIAKLSHRQSNVNSQGSVHDLDMDRDDLYQVAITSFIRQHATELTEVASAVE</sequence>
<evidence type="ECO:0000313" key="2">
    <source>
        <dbReference type="EMBL" id="TPX41022.1"/>
    </source>
</evidence>
<reference evidence="2 3" key="1">
    <citation type="journal article" date="2019" name="Sci. Rep.">
        <title>Comparative genomics of chytrid fungi reveal insights into the obligate biotrophic and pathogenic lifestyle of Synchytrium endobioticum.</title>
        <authorList>
            <person name="van de Vossenberg B.T.L.H."/>
            <person name="Warris S."/>
            <person name="Nguyen H.D.T."/>
            <person name="van Gent-Pelzer M.P.E."/>
            <person name="Joly D.L."/>
            <person name="van de Geest H.C."/>
            <person name="Bonants P.J.M."/>
            <person name="Smith D.S."/>
            <person name="Levesque C.A."/>
            <person name="van der Lee T.A.J."/>
        </authorList>
    </citation>
    <scope>NUCLEOTIDE SEQUENCE [LARGE SCALE GENOMIC DNA]</scope>
    <source>
        <strain evidence="2 3">CBS 675.73</strain>
    </source>
</reference>
<comment type="caution">
    <text evidence="2">The sequence shown here is derived from an EMBL/GenBank/DDBJ whole genome shotgun (WGS) entry which is preliminary data.</text>
</comment>
<feature type="region of interest" description="Disordered" evidence="1">
    <location>
        <begin position="266"/>
        <end position="290"/>
    </location>
</feature>
<keyword evidence="3" id="KW-1185">Reference proteome</keyword>
<proteinExistence type="predicted"/>
<protein>
    <submittedName>
        <fullName evidence="2">Uncharacterized protein</fullName>
    </submittedName>
</protein>